<feature type="domain" description="Glycosyl transferase family 1" evidence="1">
    <location>
        <begin position="179"/>
        <end position="321"/>
    </location>
</feature>
<keyword evidence="3" id="KW-0808">Transferase</keyword>
<protein>
    <submittedName>
        <fullName evidence="3">Glycosyltransferase involved in cell wall bisynthesis</fullName>
    </submittedName>
</protein>
<dbReference type="Pfam" id="PF13439">
    <property type="entry name" value="Glyco_transf_4"/>
    <property type="match status" value="1"/>
</dbReference>
<evidence type="ECO:0000259" key="1">
    <source>
        <dbReference type="Pfam" id="PF00534"/>
    </source>
</evidence>
<dbReference type="InterPro" id="IPR028098">
    <property type="entry name" value="Glyco_trans_4-like_N"/>
</dbReference>
<dbReference type="RefSeq" id="WP_092207619.1">
    <property type="nucleotide sequence ID" value="NZ_FOVN01000003.1"/>
</dbReference>
<dbReference type="SUPFAM" id="SSF53756">
    <property type="entry name" value="UDP-Glycosyltransferase/glycogen phosphorylase"/>
    <property type="match status" value="1"/>
</dbReference>
<accession>A0A1I5BD67</accession>
<dbReference type="PANTHER" id="PTHR45947:SF3">
    <property type="entry name" value="SULFOQUINOVOSYL TRANSFERASE SQD2"/>
    <property type="match status" value="1"/>
</dbReference>
<dbReference type="InterPro" id="IPR050194">
    <property type="entry name" value="Glycosyltransferase_grp1"/>
</dbReference>
<dbReference type="PANTHER" id="PTHR45947">
    <property type="entry name" value="SULFOQUINOVOSYL TRANSFERASE SQD2"/>
    <property type="match status" value="1"/>
</dbReference>
<dbReference type="GO" id="GO:0016757">
    <property type="term" value="F:glycosyltransferase activity"/>
    <property type="evidence" value="ECO:0007669"/>
    <property type="project" value="InterPro"/>
</dbReference>
<evidence type="ECO:0000313" key="4">
    <source>
        <dbReference type="Proteomes" id="UP000198705"/>
    </source>
</evidence>
<dbReference type="InterPro" id="IPR001296">
    <property type="entry name" value="Glyco_trans_1"/>
</dbReference>
<dbReference type="Pfam" id="PF00534">
    <property type="entry name" value="Glycos_transf_1"/>
    <property type="match status" value="1"/>
</dbReference>
<evidence type="ECO:0000259" key="2">
    <source>
        <dbReference type="Pfam" id="PF13439"/>
    </source>
</evidence>
<feature type="domain" description="Glycosyltransferase subfamily 4-like N-terminal" evidence="2">
    <location>
        <begin position="18"/>
        <end position="157"/>
    </location>
</feature>
<dbReference type="OrthoDB" id="9811239at2"/>
<dbReference type="EMBL" id="FOVN01000003">
    <property type="protein sequence ID" value="SFN72489.1"/>
    <property type="molecule type" value="Genomic_DNA"/>
</dbReference>
<organism evidence="3 4">
    <name type="scientific">Bizionia echini</name>
    <dbReference type="NCBI Taxonomy" id="649333"/>
    <lineage>
        <taxon>Bacteria</taxon>
        <taxon>Pseudomonadati</taxon>
        <taxon>Bacteroidota</taxon>
        <taxon>Flavobacteriia</taxon>
        <taxon>Flavobacteriales</taxon>
        <taxon>Flavobacteriaceae</taxon>
        <taxon>Bizionia</taxon>
    </lineage>
</organism>
<reference evidence="4" key="1">
    <citation type="submission" date="2016-10" db="EMBL/GenBank/DDBJ databases">
        <authorList>
            <person name="Varghese N."/>
            <person name="Submissions S."/>
        </authorList>
    </citation>
    <scope>NUCLEOTIDE SEQUENCE [LARGE SCALE GENOMIC DNA]</scope>
    <source>
        <strain evidence="4">DSM 23925</strain>
    </source>
</reference>
<dbReference type="Proteomes" id="UP000198705">
    <property type="component" value="Unassembled WGS sequence"/>
</dbReference>
<dbReference type="STRING" id="649333.SAMN04487989_10326"/>
<name>A0A1I5BD67_9FLAO</name>
<dbReference type="CDD" id="cd03801">
    <property type="entry name" value="GT4_PimA-like"/>
    <property type="match status" value="1"/>
</dbReference>
<proteinExistence type="predicted"/>
<sequence>MVVLLFYTRNQGYLSQFFEEVSVRLAEDRHEVHNFSLKSRAYQDANNQVLLTVEKKGGYLKNYYEVFKIIKTVKPDVVLSNFSYVNPALLFGRLFKVQKNIVWFHSLNEQTNATAINIFIKRCFLQLADIVIANSHHTKDELCTAFQVPQAKIETVPFWSHISDQDVMGTKTDRSTPYLKIGCPGRLVDHKNQSLVLEALACFNKNDYECHIAGSGPNEPKLRDQAAQLSIESQLVFRGHLSAVDMITFYQEMDVIILPSLAEAFGLVFIEAISLGRPVIVSSKFGALTFIEKKDLLQQITFDPLSRDSLIERLTPYFNNSGLPSSYFKDLYITNFDKDLIFGRLQNILLKD</sequence>
<keyword evidence="4" id="KW-1185">Reference proteome</keyword>
<gene>
    <name evidence="3" type="ORF">SAMN04487989_10326</name>
</gene>
<dbReference type="AlphaFoldDB" id="A0A1I5BD67"/>
<evidence type="ECO:0000313" key="3">
    <source>
        <dbReference type="EMBL" id="SFN72489.1"/>
    </source>
</evidence>
<dbReference type="Gene3D" id="3.40.50.2000">
    <property type="entry name" value="Glycogen Phosphorylase B"/>
    <property type="match status" value="2"/>
</dbReference>